<protein>
    <submittedName>
        <fullName evidence="1">Uncharacterized protein</fullName>
    </submittedName>
</protein>
<evidence type="ECO:0000313" key="2">
    <source>
        <dbReference type="Proteomes" id="UP000823775"/>
    </source>
</evidence>
<comment type="caution">
    <text evidence="1">The sequence shown here is derived from an EMBL/GenBank/DDBJ whole genome shotgun (WGS) entry which is preliminary data.</text>
</comment>
<proteinExistence type="predicted"/>
<name>A0ABS8Y5C3_DATST</name>
<sequence>MKDPLVVEVIFIQKKGDLDSSAAVPIQDSHPVNSRASMIIDMELDVNIGSKDTDSVNIGGKATADILVSSVNQRMETVSNITKLFQLYHFIHGCHVLSSWRKREIQGSWN</sequence>
<organism evidence="1 2">
    <name type="scientific">Datura stramonium</name>
    <name type="common">Jimsonweed</name>
    <name type="synonym">Common thornapple</name>
    <dbReference type="NCBI Taxonomy" id="4076"/>
    <lineage>
        <taxon>Eukaryota</taxon>
        <taxon>Viridiplantae</taxon>
        <taxon>Streptophyta</taxon>
        <taxon>Embryophyta</taxon>
        <taxon>Tracheophyta</taxon>
        <taxon>Spermatophyta</taxon>
        <taxon>Magnoliopsida</taxon>
        <taxon>eudicotyledons</taxon>
        <taxon>Gunneridae</taxon>
        <taxon>Pentapetalae</taxon>
        <taxon>asterids</taxon>
        <taxon>lamiids</taxon>
        <taxon>Solanales</taxon>
        <taxon>Solanaceae</taxon>
        <taxon>Solanoideae</taxon>
        <taxon>Datureae</taxon>
        <taxon>Datura</taxon>
    </lineage>
</organism>
<evidence type="ECO:0000313" key="1">
    <source>
        <dbReference type="EMBL" id="MCE5166592.1"/>
    </source>
</evidence>
<dbReference type="Proteomes" id="UP000823775">
    <property type="component" value="Unassembled WGS sequence"/>
</dbReference>
<reference evidence="1 2" key="1">
    <citation type="journal article" date="2021" name="BMC Genomics">
        <title>Datura genome reveals duplications of psychoactive alkaloid biosynthetic genes and high mutation rate following tissue culture.</title>
        <authorList>
            <person name="Rajewski A."/>
            <person name="Carter-House D."/>
            <person name="Stajich J."/>
            <person name="Litt A."/>
        </authorList>
    </citation>
    <scope>NUCLEOTIDE SEQUENCE [LARGE SCALE GENOMIC DNA]</scope>
    <source>
        <strain evidence="1">AR-01</strain>
    </source>
</reference>
<gene>
    <name evidence="1" type="ORF">HAX54_022225</name>
</gene>
<accession>A0ABS8Y5C3</accession>
<keyword evidence="2" id="KW-1185">Reference proteome</keyword>
<dbReference type="EMBL" id="JACEIK010026741">
    <property type="protein sequence ID" value="MCE5166592.1"/>
    <property type="molecule type" value="Genomic_DNA"/>
</dbReference>